<keyword evidence="4" id="KW-0804">Transcription</keyword>
<dbReference type="InterPro" id="IPR005119">
    <property type="entry name" value="LysR_subst-bd"/>
</dbReference>
<dbReference type="GO" id="GO:0003677">
    <property type="term" value="F:DNA binding"/>
    <property type="evidence" value="ECO:0007669"/>
    <property type="project" value="UniProtKB-KW"/>
</dbReference>
<evidence type="ECO:0000259" key="6">
    <source>
        <dbReference type="PROSITE" id="PS50931"/>
    </source>
</evidence>
<name>A0ABU1VAH7_9BURK</name>
<keyword evidence="3 7" id="KW-0238">DNA-binding</keyword>
<proteinExistence type="inferred from homology"/>
<dbReference type="Pfam" id="PF03466">
    <property type="entry name" value="LysR_substrate"/>
    <property type="match status" value="1"/>
</dbReference>
<feature type="transmembrane region" description="Helical" evidence="5">
    <location>
        <begin position="243"/>
        <end position="264"/>
    </location>
</feature>
<evidence type="ECO:0000256" key="3">
    <source>
        <dbReference type="ARBA" id="ARBA00023125"/>
    </source>
</evidence>
<dbReference type="InterPro" id="IPR036388">
    <property type="entry name" value="WH-like_DNA-bd_sf"/>
</dbReference>
<protein>
    <submittedName>
        <fullName evidence="7">DNA-binding transcriptional LysR family regulator</fullName>
    </submittedName>
</protein>
<evidence type="ECO:0000256" key="4">
    <source>
        <dbReference type="ARBA" id="ARBA00023163"/>
    </source>
</evidence>
<keyword evidence="2" id="KW-0805">Transcription regulation</keyword>
<evidence type="ECO:0000256" key="5">
    <source>
        <dbReference type="SAM" id="Phobius"/>
    </source>
</evidence>
<keyword evidence="8" id="KW-1185">Reference proteome</keyword>
<organism evidence="7 8">
    <name type="scientific">Hydrogenophaga laconesensis</name>
    <dbReference type="NCBI Taxonomy" id="1805971"/>
    <lineage>
        <taxon>Bacteria</taxon>
        <taxon>Pseudomonadati</taxon>
        <taxon>Pseudomonadota</taxon>
        <taxon>Betaproteobacteria</taxon>
        <taxon>Burkholderiales</taxon>
        <taxon>Comamonadaceae</taxon>
        <taxon>Hydrogenophaga</taxon>
    </lineage>
</organism>
<dbReference type="PANTHER" id="PTHR30537">
    <property type="entry name" value="HTH-TYPE TRANSCRIPTIONAL REGULATOR"/>
    <property type="match status" value="1"/>
</dbReference>
<comment type="similarity">
    <text evidence="1">Belongs to the LysR transcriptional regulatory family.</text>
</comment>
<keyword evidence="5" id="KW-1133">Transmembrane helix</keyword>
<dbReference type="CDD" id="cd08422">
    <property type="entry name" value="PBP2_CrgA_like"/>
    <property type="match status" value="1"/>
</dbReference>
<dbReference type="Gene3D" id="3.40.190.290">
    <property type="match status" value="1"/>
</dbReference>
<dbReference type="Gene3D" id="1.10.10.10">
    <property type="entry name" value="Winged helix-like DNA-binding domain superfamily/Winged helix DNA-binding domain"/>
    <property type="match status" value="1"/>
</dbReference>
<evidence type="ECO:0000256" key="2">
    <source>
        <dbReference type="ARBA" id="ARBA00023015"/>
    </source>
</evidence>
<feature type="domain" description="HTH lysR-type" evidence="6">
    <location>
        <begin position="20"/>
        <end position="77"/>
    </location>
</feature>
<evidence type="ECO:0000313" key="8">
    <source>
        <dbReference type="Proteomes" id="UP001265550"/>
    </source>
</evidence>
<dbReference type="InterPro" id="IPR036390">
    <property type="entry name" value="WH_DNA-bd_sf"/>
</dbReference>
<evidence type="ECO:0000256" key="1">
    <source>
        <dbReference type="ARBA" id="ARBA00009437"/>
    </source>
</evidence>
<accession>A0ABU1VAH7</accession>
<comment type="caution">
    <text evidence="7">The sequence shown here is derived from an EMBL/GenBank/DDBJ whole genome shotgun (WGS) entry which is preliminary data.</text>
</comment>
<dbReference type="PROSITE" id="PS50931">
    <property type="entry name" value="HTH_LYSR"/>
    <property type="match status" value="1"/>
</dbReference>
<dbReference type="InterPro" id="IPR058163">
    <property type="entry name" value="LysR-type_TF_proteobact-type"/>
</dbReference>
<keyword evidence="5" id="KW-0812">Transmembrane</keyword>
<dbReference type="Pfam" id="PF00126">
    <property type="entry name" value="HTH_1"/>
    <property type="match status" value="1"/>
</dbReference>
<dbReference type="RefSeq" id="WP_204733323.1">
    <property type="nucleotide sequence ID" value="NZ_JAVDWE010000005.1"/>
</dbReference>
<keyword evidence="5" id="KW-0472">Membrane</keyword>
<dbReference type="InterPro" id="IPR000847">
    <property type="entry name" value="LysR_HTH_N"/>
</dbReference>
<evidence type="ECO:0000313" key="7">
    <source>
        <dbReference type="EMBL" id="MDR7094313.1"/>
    </source>
</evidence>
<dbReference type="PANTHER" id="PTHR30537:SF5">
    <property type="entry name" value="HTH-TYPE TRANSCRIPTIONAL ACTIVATOR TTDR-RELATED"/>
    <property type="match status" value="1"/>
</dbReference>
<gene>
    <name evidence="7" type="ORF">J2X09_002054</name>
</gene>
<dbReference type="EMBL" id="JAVDWE010000005">
    <property type="protein sequence ID" value="MDR7094313.1"/>
    <property type="molecule type" value="Genomic_DNA"/>
</dbReference>
<dbReference type="Proteomes" id="UP001265550">
    <property type="component" value="Unassembled WGS sequence"/>
</dbReference>
<reference evidence="7 8" key="1">
    <citation type="submission" date="2023-07" db="EMBL/GenBank/DDBJ databases">
        <title>Sorghum-associated microbial communities from plants grown in Nebraska, USA.</title>
        <authorList>
            <person name="Schachtman D."/>
        </authorList>
    </citation>
    <scope>NUCLEOTIDE SEQUENCE [LARGE SCALE GENOMIC DNA]</scope>
    <source>
        <strain evidence="7 8">BE240</strain>
    </source>
</reference>
<dbReference type="SUPFAM" id="SSF53850">
    <property type="entry name" value="Periplasmic binding protein-like II"/>
    <property type="match status" value="1"/>
</dbReference>
<dbReference type="SUPFAM" id="SSF46785">
    <property type="entry name" value="Winged helix' DNA-binding domain"/>
    <property type="match status" value="1"/>
</dbReference>
<feature type="transmembrane region" description="Helical" evidence="5">
    <location>
        <begin position="276"/>
        <end position="293"/>
    </location>
</feature>
<sequence>MNSRRNRPHALSVPTEATGDRLELMQTFVRIVEAGSLSGAALQLNTTQPTVSRRLQALERLLGLRLLQRSTRAMRLTEDGERCFERAKALLENWASFEADLRGVGEEPQGSLRVLAPHAFGQEQFVGPLADFLQSHPQVNVEWLLRDDAHDLIGEGVDCALQVGEVRDPAVVAIKLGDVLRIVVASPSVLGGGPVPVHASELEALPWLALRTYYRNEVSLTHAASGETHRFAIRPRLSTDSLYVTRNAALTGLGVGIVSAWMVADDLAAGRLVRLAPEWQASALPLYLIYPYARFYPARLRRFVAAMREAAPRVLEGAVSRR</sequence>
<dbReference type="PRINTS" id="PR00039">
    <property type="entry name" value="HTHLYSR"/>
</dbReference>